<dbReference type="EMBL" id="FLUV01000601">
    <property type="protein sequence ID" value="SBW19660.1"/>
    <property type="molecule type" value="Genomic_DNA"/>
</dbReference>
<dbReference type="SUPFAM" id="SSF52540">
    <property type="entry name" value="P-loop containing nucleoside triphosphate hydrolases"/>
    <property type="match status" value="1"/>
</dbReference>
<feature type="domain" description="EngC GTPase" evidence="5">
    <location>
        <begin position="155"/>
        <end position="297"/>
    </location>
</feature>
<dbReference type="Proteomes" id="UP000199013">
    <property type="component" value="Unassembled WGS sequence"/>
</dbReference>
<dbReference type="GO" id="GO:0003924">
    <property type="term" value="F:GTPase activity"/>
    <property type="evidence" value="ECO:0007669"/>
    <property type="project" value="UniProtKB-UniRule"/>
</dbReference>
<comment type="subunit">
    <text evidence="3">Monomer. Associates with 30S ribosomal subunit, binds 16S rRNA.</text>
</comment>
<dbReference type="InterPro" id="IPR004881">
    <property type="entry name" value="Ribosome_biogen_GTPase_RsgA"/>
</dbReference>
<keyword evidence="3" id="KW-0862">Zinc</keyword>
<feature type="region of interest" description="Disordered" evidence="4">
    <location>
        <begin position="1"/>
        <end position="28"/>
    </location>
</feature>
<dbReference type="CDD" id="cd01854">
    <property type="entry name" value="YjeQ_EngC"/>
    <property type="match status" value="1"/>
</dbReference>
<feature type="region of interest" description="Disordered" evidence="4">
    <location>
        <begin position="58"/>
        <end position="87"/>
    </location>
</feature>
<dbReference type="GO" id="GO:0005525">
    <property type="term" value="F:GTP binding"/>
    <property type="evidence" value="ECO:0007669"/>
    <property type="project" value="UniProtKB-UniRule"/>
</dbReference>
<dbReference type="AlphaFoldDB" id="A0A1C3NVN5"/>
<gene>
    <name evidence="3" type="primary">rsgA</name>
    <name evidence="7" type="ORF">FDG2_1463</name>
</gene>
<feature type="binding site" evidence="3">
    <location>
        <position position="336"/>
    </location>
    <ligand>
        <name>Zn(2+)</name>
        <dbReference type="ChEBI" id="CHEBI:29105"/>
    </ligand>
</feature>
<feature type="domain" description="CP-type G" evidence="6">
    <location>
        <begin position="146"/>
        <end position="299"/>
    </location>
</feature>
<feature type="binding site" evidence="3">
    <location>
        <position position="327"/>
    </location>
    <ligand>
        <name>Zn(2+)</name>
        <dbReference type="ChEBI" id="CHEBI:29105"/>
    </ligand>
</feature>
<dbReference type="Gene3D" id="3.40.50.300">
    <property type="entry name" value="P-loop containing nucleotide triphosphate hydrolases"/>
    <property type="match status" value="1"/>
</dbReference>
<evidence type="ECO:0000259" key="6">
    <source>
        <dbReference type="PROSITE" id="PS51721"/>
    </source>
</evidence>
<reference evidence="8" key="1">
    <citation type="submission" date="2016-02" db="EMBL/GenBank/DDBJ databases">
        <authorList>
            <person name="Wibberg D."/>
        </authorList>
    </citation>
    <scope>NUCLEOTIDE SEQUENCE [LARGE SCALE GENOMIC DNA]</scope>
</reference>
<keyword evidence="1 3" id="KW-0547">Nucleotide-binding</keyword>
<dbReference type="InterPro" id="IPR027417">
    <property type="entry name" value="P-loop_NTPase"/>
</dbReference>
<dbReference type="InterPro" id="IPR030378">
    <property type="entry name" value="G_CP_dom"/>
</dbReference>
<comment type="cofactor">
    <cofactor evidence="3">
        <name>Zn(2+)</name>
        <dbReference type="ChEBI" id="CHEBI:29105"/>
    </cofactor>
    <text evidence="3">Binds 1 zinc ion per subunit.</text>
</comment>
<accession>A0A1C3NVN5</accession>
<proteinExistence type="inferred from homology"/>
<keyword evidence="2 3" id="KW-0342">GTP-binding</keyword>
<sequence length="368" mass="37237">MPRELDEDDVRVRAGRGSRPRTRERPDHADAVAATVVAVDRGRYTCHVVGKVAAKAGWNAGTGAEPGAGSGAAGRPPRPPASTGVPSASTGALVAAVRGGSLRRTSVVVGDEVALVGDVSGTPGSLARIVGRAERHSVLRRTADDTDPVERPIVANADRLVIVCALADPPPRAGLIDRCLVAAYDGGLEPLLCLSKADLADDAPLRALYAPLGLPVVTTRPDADLSGLTALMAAHVCVMFGHSGVGKSTLVNRLVPDAAQAIGAVNAVTGRGRHTSSAAIALPMPGGGWVVDTPGVRSFGLGAVSTDRLLRAFPDLAPATAACPGGCTHLAGLAGCALDQAVEDGRADPARLASLRRLLAARSGADPS</sequence>
<evidence type="ECO:0000256" key="2">
    <source>
        <dbReference type="ARBA" id="ARBA00023134"/>
    </source>
</evidence>
<keyword evidence="3" id="KW-0963">Cytoplasm</keyword>
<dbReference type="Gene3D" id="1.10.40.50">
    <property type="entry name" value="Probable gtpase engc, domain 3"/>
    <property type="match status" value="1"/>
</dbReference>
<protein>
    <recommendedName>
        <fullName evidence="3">Small ribosomal subunit biogenesis GTPase RsgA</fullName>
        <ecNumber evidence="3">3.6.1.-</ecNumber>
    </recommendedName>
</protein>
<dbReference type="EC" id="3.6.1.-" evidence="3"/>
<dbReference type="PANTHER" id="PTHR32120:SF11">
    <property type="entry name" value="SMALL RIBOSOMAL SUBUNIT BIOGENESIS GTPASE RSGA 1, MITOCHONDRIAL-RELATED"/>
    <property type="match status" value="1"/>
</dbReference>
<keyword evidence="3" id="KW-0479">Metal-binding</keyword>
<dbReference type="HAMAP" id="MF_01820">
    <property type="entry name" value="GTPase_RsgA"/>
    <property type="match status" value="1"/>
</dbReference>
<dbReference type="PANTHER" id="PTHR32120">
    <property type="entry name" value="SMALL RIBOSOMAL SUBUNIT BIOGENESIS GTPASE RSGA"/>
    <property type="match status" value="1"/>
</dbReference>
<comment type="similarity">
    <text evidence="3">Belongs to the TRAFAC class YlqF/YawG GTPase family. RsgA subfamily.</text>
</comment>
<dbReference type="PROSITE" id="PS51721">
    <property type="entry name" value="G_CP"/>
    <property type="match status" value="1"/>
</dbReference>
<dbReference type="PROSITE" id="PS50936">
    <property type="entry name" value="ENGC_GTPASE"/>
    <property type="match status" value="1"/>
</dbReference>
<evidence type="ECO:0000256" key="4">
    <source>
        <dbReference type="SAM" id="MobiDB-lite"/>
    </source>
</evidence>
<evidence type="ECO:0000256" key="3">
    <source>
        <dbReference type="HAMAP-Rule" id="MF_01820"/>
    </source>
</evidence>
<evidence type="ECO:0000313" key="7">
    <source>
        <dbReference type="EMBL" id="SBW19660.1"/>
    </source>
</evidence>
<keyword evidence="8" id="KW-1185">Reference proteome</keyword>
<keyword evidence="3" id="KW-0694">RNA-binding</keyword>
<comment type="subcellular location">
    <subcellularLocation>
        <location evidence="3">Cytoplasm</location>
    </subcellularLocation>
</comment>
<keyword evidence="3" id="KW-0378">Hydrolase</keyword>
<evidence type="ECO:0000313" key="8">
    <source>
        <dbReference type="Proteomes" id="UP000199013"/>
    </source>
</evidence>
<evidence type="ECO:0000256" key="1">
    <source>
        <dbReference type="ARBA" id="ARBA00022741"/>
    </source>
</evidence>
<dbReference type="GO" id="GO:0042274">
    <property type="term" value="P:ribosomal small subunit biogenesis"/>
    <property type="evidence" value="ECO:0007669"/>
    <property type="project" value="UniProtKB-UniRule"/>
</dbReference>
<evidence type="ECO:0000259" key="5">
    <source>
        <dbReference type="PROSITE" id="PS50936"/>
    </source>
</evidence>
<feature type="binding site" evidence="3">
    <location>
        <position position="323"/>
    </location>
    <ligand>
        <name>Zn(2+)</name>
        <dbReference type="ChEBI" id="CHEBI:29105"/>
    </ligand>
</feature>
<feature type="binding site" evidence="3">
    <location>
        <position position="329"/>
    </location>
    <ligand>
        <name>Zn(2+)</name>
        <dbReference type="ChEBI" id="CHEBI:29105"/>
    </ligand>
</feature>
<dbReference type="NCBIfam" id="TIGR00157">
    <property type="entry name" value="ribosome small subunit-dependent GTPase A"/>
    <property type="match status" value="1"/>
</dbReference>
<keyword evidence="3" id="KW-0690">Ribosome biogenesis</keyword>
<dbReference type="GO" id="GO:0005737">
    <property type="term" value="C:cytoplasm"/>
    <property type="evidence" value="ECO:0007669"/>
    <property type="project" value="UniProtKB-SubCell"/>
</dbReference>
<dbReference type="GO" id="GO:0019843">
    <property type="term" value="F:rRNA binding"/>
    <property type="evidence" value="ECO:0007669"/>
    <property type="project" value="UniProtKB-KW"/>
</dbReference>
<dbReference type="InterPro" id="IPR010914">
    <property type="entry name" value="RsgA_GTPase_dom"/>
</dbReference>
<dbReference type="Pfam" id="PF03193">
    <property type="entry name" value="RsgA_GTPase"/>
    <property type="match status" value="1"/>
</dbReference>
<feature type="binding site" evidence="3">
    <location>
        <begin position="241"/>
        <end position="249"/>
    </location>
    <ligand>
        <name>GTP</name>
        <dbReference type="ChEBI" id="CHEBI:37565"/>
    </ligand>
</feature>
<feature type="binding site" evidence="3">
    <location>
        <begin position="195"/>
        <end position="198"/>
    </location>
    <ligand>
        <name>GTP</name>
        <dbReference type="ChEBI" id="CHEBI:37565"/>
    </ligand>
</feature>
<dbReference type="GO" id="GO:0046872">
    <property type="term" value="F:metal ion binding"/>
    <property type="evidence" value="ECO:0007669"/>
    <property type="project" value="UniProtKB-KW"/>
</dbReference>
<name>A0A1C3NVN5_9ACTN</name>
<organism evidence="7 8">
    <name type="scientific">Candidatus Protofrankia californiensis</name>
    <dbReference type="NCBI Taxonomy" id="1839754"/>
    <lineage>
        <taxon>Bacteria</taxon>
        <taxon>Bacillati</taxon>
        <taxon>Actinomycetota</taxon>
        <taxon>Actinomycetes</taxon>
        <taxon>Frankiales</taxon>
        <taxon>Frankiaceae</taxon>
        <taxon>Protofrankia</taxon>
    </lineage>
</organism>
<keyword evidence="3" id="KW-0699">rRNA-binding</keyword>
<comment type="function">
    <text evidence="3">One of several proteins that assist in the late maturation steps of the functional core of the 30S ribosomal subunit. Helps release RbfA from mature subunits. May play a role in the assembly of ribosomal proteins into the subunit. Circularly permuted GTPase that catalyzes slow GTP hydrolysis, GTPase activity is stimulated by the 30S ribosomal subunit.</text>
</comment>